<keyword evidence="1" id="KW-0472">Membrane</keyword>
<keyword evidence="1" id="KW-1133">Transmembrane helix</keyword>
<dbReference type="EMBL" id="MN448297">
    <property type="protein sequence ID" value="QFG75025.1"/>
    <property type="molecule type" value="Genomic_DNA"/>
</dbReference>
<organism evidence="2">
    <name type="scientific">Megaviridae environmental sample</name>
    <dbReference type="NCBI Taxonomy" id="1737588"/>
    <lineage>
        <taxon>Viruses</taxon>
        <taxon>Varidnaviria</taxon>
        <taxon>Bamfordvirae</taxon>
        <taxon>Nucleocytoviricota</taxon>
        <taxon>Megaviricetes</taxon>
        <taxon>Imitervirales</taxon>
        <taxon>Mimiviridae</taxon>
        <taxon>environmental samples</taxon>
    </lineage>
</organism>
<evidence type="ECO:0000313" key="2">
    <source>
        <dbReference type="EMBL" id="QFG75025.1"/>
    </source>
</evidence>
<feature type="transmembrane region" description="Helical" evidence="1">
    <location>
        <begin position="12"/>
        <end position="30"/>
    </location>
</feature>
<accession>A0A5J6VLJ3</accession>
<reference evidence="2" key="1">
    <citation type="journal article" date="2019" name="Philos. Trans. R. Soc. Lond., B, Biol. Sci.">
        <title>Targeted metagenomic recovery of four divergent viruses reveals shared and distinctive characteristics of giant viruses of marine eukaryotes.</title>
        <authorList>
            <person name="Needham D.M."/>
            <person name="Poirier C."/>
            <person name="Hehenberger E."/>
            <person name="Jimenez V."/>
            <person name="Swalwell J.E."/>
            <person name="Santoro A.E."/>
            <person name="Worden A.Z."/>
        </authorList>
    </citation>
    <scope>NUCLEOTIDE SEQUENCE</scope>
    <source>
        <strain evidence="2">OPacV-421</strain>
    </source>
</reference>
<evidence type="ECO:0000256" key="1">
    <source>
        <dbReference type="SAM" id="Phobius"/>
    </source>
</evidence>
<keyword evidence="1" id="KW-0812">Transmembrane</keyword>
<proteinExistence type="predicted"/>
<sequence>MSIKKKELKTIAIIFCAVILLSFIIQPSILEPMQGGTCPNGIGIGGHTDTGGGGGGGKDRGNYSKGEQGAANAWVDACGNDKSCRNKCPIALTTAEHESKFDPEVWEYTCNMDKSNAGNCAYGLYQIDVSNLQSKAGSALHQDASGQSKIVQNDLFTSKGGNWGQWATCQGQATGTGQNIIGQQAMIDRSAKYIPFCKKAGMTTSGLVKPAPPKNGPNGPISQSCKFVDA</sequence>
<protein>
    <submittedName>
        <fullName evidence="2">Uncharacterized protein</fullName>
    </submittedName>
</protein>
<name>A0A5J6VLJ3_9VIRU</name>